<evidence type="ECO:0000313" key="2">
    <source>
        <dbReference type="EMBL" id="KAK7029735.1"/>
    </source>
</evidence>
<dbReference type="EMBL" id="JAWWNJ010000026">
    <property type="protein sequence ID" value="KAK7029735.1"/>
    <property type="molecule type" value="Genomic_DNA"/>
</dbReference>
<organism evidence="2 3">
    <name type="scientific">Favolaschia claudopus</name>
    <dbReference type="NCBI Taxonomy" id="2862362"/>
    <lineage>
        <taxon>Eukaryota</taxon>
        <taxon>Fungi</taxon>
        <taxon>Dikarya</taxon>
        <taxon>Basidiomycota</taxon>
        <taxon>Agaricomycotina</taxon>
        <taxon>Agaricomycetes</taxon>
        <taxon>Agaricomycetidae</taxon>
        <taxon>Agaricales</taxon>
        <taxon>Marasmiineae</taxon>
        <taxon>Mycenaceae</taxon>
        <taxon>Favolaschia</taxon>
    </lineage>
</organism>
<dbReference type="InterPro" id="IPR047142">
    <property type="entry name" value="OryJ/VirC-like"/>
</dbReference>
<dbReference type="AlphaFoldDB" id="A0AAW0BQU1"/>
<sequence>MSLPPVRRVTTGHTDDGLSTFQSDALVQPLTRPNGTRISFMYSAPSLPIDNQDPKDWAKQESQGKNSAGGPNLFDVPGISCRAIDIPPGAASNMHRTVTFDFVVVMKGPVKVKMDSGEEKVLQTGDVLSQKGTNHAWVNPHPSEWARLYVVVTNSLPIPSVQDESKDGSAPGWVS</sequence>
<name>A0AAW0BQU1_9AGAR</name>
<accession>A0AAW0BQU1</accession>
<dbReference type="InterPro" id="IPR011051">
    <property type="entry name" value="RmlC_Cupin_sf"/>
</dbReference>
<dbReference type="PANTHER" id="PTHR36156">
    <property type="entry name" value="SLR2101 PROTEIN"/>
    <property type="match status" value="1"/>
</dbReference>
<feature type="region of interest" description="Disordered" evidence="1">
    <location>
        <begin position="44"/>
        <end position="72"/>
    </location>
</feature>
<reference evidence="2 3" key="1">
    <citation type="journal article" date="2024" name="J Genomics">
        <title>Draft genome sequencing and assembly of Favolaschia claudopus CIRM-BRFM 2984 isolated from oak limbs.</title>
        <authorList>
            <person name="Navarro D."/>
            <person name="Drula E."/>
            <person name="Chaduli D."/>
            <person name="Cazenave R."/>
            <person name="Ahrendt S."/>
            <person name="Wang J."/>
            <person name="Lipzen A."/>
            <person name="Daum C."/>
            <person name="Barry K."/>
            <person name="Grigoriev I.V."/>
            <person name="Favel A."/>
            <person name="Rosso M.N."/>
            <person name="Martin F."/>
        </authorList>
    </citation>
    <scope>NUCLEOTIDE SEQUENCE [LARGE SCALE GENOMIC DNA]</scope>
    <source>
        <strain evidence="2 3">CIRM-BRFM 2984</strain>
    </source>
</reference>
<comment type="caution">
    <text evidence="2">The sequence shown here is derived from an EMBL/GenBank/DDBJ whole genome shotgun (WGS) entry which is preliminary data.</text>
</comment>
<dbReference type="Gene3D" id="2.60.120.10">
    <property type="entry name" value="Jelly Rolls"/>
    <property type="match status" value="1"/>
</dbReference>
<dbReference type="PANTHER" id="PTHR36156:SF2">
    <property type="entry name" value="CUPIN TYPE-2 DOMAIN-CONTAINING PROTEIN"/>
    <property type="match status" value="1"/>
</dbReference>
<evidence type="ECO:0000256" key="1">
    <source>
        <dbReference type="SAM" id="MobiDB-lite"/>
    </source>
</evidence>
<dbReference type="Gene3D" id="2.20.70.150">
    <property type="match status" value="1"/>
</dbReference>
<keyword evidence="3" id="KW-1185">Reference proteome</keyword>
<proteinExistence type="predicted"/>
<gene>
    <name evidence="2" type="ORF">R3P38DRAFT_3188557</name>
</gene>
<evidence type="ECO:0000313" key="3">
    <source>
        <dbReference type="Proteomes" id="UP001362999"/>
    </source>
</evidence>
<protein>
    <submittedName>
        <fullName evidence="2">Cupin domain-containing protein</fullName>
    </submittedName>
</protein>
<dbReference type="SUPFAM" id="SSF51182">
    <property type="entry name" value="RmlC-like cupins"/>
    <property type="match status" value="1"/>
</dbReference>
<dbReference type="CDD" id="cd02231">
    <property type="entry name" value="cupin_BLL6423-like"/>
    <property type="match status" value="1"/>
</dbReference>
<dbReference type="InterPro" id="IPR014710">
    <property type="entry name" value="RmlC-like_jellyroll"/>
</dbReference>
<dbReference type="Proteomes" id="UP001362999">
    <property type="component" value="Unassembled WGS sequence"/>
</dbReference>